<evidence type="ECO:0000256" key="1">
    <source>
        <dbReference type="ARBA" id="ARBA00022660"/>
    </source>
</evidence>
<feature type="transmembrane region" description="Helical" evidence="2">
    <location>
        <begin position="224"/>
        <end position="248"/>
    </location>
</feature>
<dbReference type="RefSeq" id="WP_185242919.1">
    <property type="nucleotide sequence ID" value="NZ_AP023213.1"/>
</dbReference>
<name>A0A6S6M8F8_9BACT</name>
<accession>A0A6S6M8F8</accession>
<evidence type="ECO:0000313" key="5">
    <source>
        <dbReference type="Proteomes" id="UP000515472"/>
    </source>
</evidence>
<feature type="transmembrane region" description="Helical" evidence="2">
    <location>
        <begin position="154"/>
        <end position="173"/>
    </location>
</feature>
<keyword evidence="2" id="KW-0812">Transmembrane</keyword>
<dbReference type="Pfam" id="PF00115">
    <property type="entry name" value="COX1"/>
    <property type="match status" value="1"/>
</dbReference>
<dbReference type="InterPro" id="IPR023616">
    <property type="entry name" value="Cyt_c_oxase-like_su1_dom"/>
</dbReference>
<dbReference type="InterPro" id="IPR000883">
    <property type="entry name" value="Cyt_C_Oxase_1"/>
</dbReference>
<feature type="transmembrane region" description="Helical" evidence="2">
    <location>
        <begin position="371"/>
        <end position="392"/>
    </location>
</feature>
<evidence type="ECO:0000313" key="4">
    <source>
        <dbReference type="EMBL" id="BCG48126.1"/>
    </source>
</evidence>
<feature type="transmembrane region" description="Helical" evidence="2">
    <location>
        <begin position="185"/>
        <end position="212"/>
    </location>
</feature>
<evidence type="ECO:0000259" key="3">
    <source>
        <dbReference type="PROSITE" id="PS50855"/>
    </source>
</evidence>
<gene>
    <name evidence="4" type="ORF">GEOBRER4_n2998</name>
</gene>
<dbReference type="PANTHER" id="PTHR10422:SF43">
    <property type="entry name" value="NITRIC OXIDE REDUCTASE SUBUNIT B"/>
    <property type="match status" value="1"/>
</dbReference>
<dbReference type="SUPFAM" id="SSF81442">
    <property type="entry name" value="Cytochrome c oxidase subunit I-like"/>
    <property type="match status" value="1"/>
</dbReference>
<dbReference type="KEGG" id="gbn:GEOBRER4_28760"/>
<reference evidence="4 5" key="1">
    <citation type="submission" date="2020-06" db="EMBL/GenBank/DDBJ databases">
        <title>Interaction of electrochemicaly active bacteria, Geobacter bremensis R4 on different carbon anode.</title>
        <authorList>
            <person name="Meng L."/>
            <person name="Yoshida N."/>
        </authorList>
    </citation>
    <scope>NUCLEOTIDE SEQUENCE [LARGE SCALE GENOMIC DNA]</scope>
    <source>
        <strain evidence="4 5">R4</strain>
    </source>
</reference>
<dbReference type="GO" id="GO:0016020">
    <property type="term" value="C:membrane"/>
    <property type="evidence" value="ECO:0007669"/>
    <property type="project" value="InterPro"/>
</dbReference>
<feature type="domain" description="Cytochrome oxidase subunit I profile" evidence="3">
    <location>
        <begin position="1"/>
        <end position="436"/>
    </location>
</feature>
<dbReference type="EMBL" id="AP023213">
    <property type="protein sequence ID" value="BCG48126.1"/>
    <property type="molecule type" value="Genomic_DNA"/>
</dbReference>
<proteinExistence type="predicted"/>
<dbReference type="PANTHER" id="PTHR10422">
    <property type="entry name" value="CYTOCHROME C OXIDASE SUBUNIT 1"/>
    <property type="match status" value="1"/>
</dbReference>
<dbReference type="InterPro" id="IPR036927">
    <property type="entry name" value="Cyt_c_oxase-like_su1_sf"/>
</dbReference>
<feature type="transmembrane region" description="Helical" evidence="2">
    <location>
        <begin position="412"/>
        <end position="436"/>
    </location>
</feature>
<feature type="transmembrane region" description="Helical" evidence="2">
    <location>
        <begin position="254"/>
        <end position="280"/>
    </location>
</feature>
<keyword evidence="2" id="KW-0472">Membrane</keyword>
<evidence type="ECO:0000256" key="2">
    <source>
        <dbReference type="SAM" id="Phobius"/>
    </source>
</evidence>
<keyword evidence="1" id="KW-0679">Respiratory chain</keyword>
<keyword evidence="5" id="KW-1185">Reference proteome</keyword>
<keyword evidence="1" id="KW-0813">Transport</keyword>
<dbReference type="AlphaFoldDB" id="A0A6S6M8F8"/>
<protein>
    <submittedName>
        <fullName evidence="4">Nitric-oxide reductase subunit B</fullName>
    </submittedName>
</protein>
<dbReference type="Gene3D" id="1.20.210.10">
    <property type="entry name" value="Cytochrome c oxidase-like, subunit I domain"/>
    <property type="match status" value="1"/>
</dbReference>
<feature type="transmembrane region" description="Helical" evidence="2">
    <location>
        <begin position="59"/>
        <end position="79"/>
    </location>
</feature>
<feature type="transmembrane region" description="Helical" evidence="2">
    <location>
        <begin position="125"/>
        <end position="147"/>
    </location>
</feature>
<sequence length="457" mass="52396">MKTIEFESQRVSLWYFRLALVLFILQVIMGLWLSINYAFTLPQELVNVFPFSTAREIHTNTLVAWMLLGFMGGTYYILPPECDRELYSTKIAYLQLIIFVAAAVTAVIGFLFGWTRGKPLLEIPFPLNALIVVAALLFIANVAMTIIKAKVKTALQWMLLGGVTFLALMYLFGMPFYRNLNTDYYYWWWVIHLWVEGAWEIVTASIMAYIIMRVTGVERKVVEKWLYVETGLFLFTGIVGTGHHYYWIGAPDYWLWWGGIFSALEPLPIVLMVVDTWMHVRERKNPIVNPLTWYYIVGLAIYHLVGAGLWGFMHTLPPINRYTHGSQITVSHGHLAFFGAYALLNLTIFYFAMPRLKGITKYHDTAGRWGFWITTIAMFMLGLVFGIAGILQTYLERFLDIGYSTAQQTMMFWFRVAFGVGLVFLGGVLTTIWHLFTLKPSDKLAPEEVVVPPAANI</sequence>
<feature type="transmembrane region" description="Helical" evidence="2">
    <location>
        <begin position="12"/>
        <end position="39"/>
    </location>
</feature>
<organism evidence="4 5">
    <name type="scientific">Citrifermentans bremense</name>
    <dbReference type="NCBI Taxonomy" id="60035"/>
    <lineage>
        <taxon>Bacteria</taxon>
        <taxon>Pseudomonadati</taxon>
        <taxon>Thermodesulfobacteriota</taxon>
        <taxon>Desulfuromonadia</taxon>
        <taxon>Geobacterales</taxon>
        <taxon>Geobacteraceae</taxon>
        <taxon>Citrifermentans</taxon>
    </lineage>
</organism>
<dbReference type="GO" id="GO:0022904">
    <property type="term" value="P:respiratory electron transport chain"/>
    <property type="evidence" value="ECO:0007669"/>
    <property type="project" value="TreeGrafter"/>
</dbReference>
<feature type="transmembrane region" description="Helical" evidence="2">
    <location>
        <begin position="333"/>
        <end position="351"/>
    </location>
</feature>
<dbReference type="GO" id="GO:0009060">
    <property type="term" value="P:aerobic respiration"/>
    <property type="evidence" value="ECO:0007669"/>
    <property type="project" value="InterPro"/>
</dbReference>
<dbReference type="GO" id="GO:0015990">
    <property type="term" value="P:electron transport coupled proton transport"/>
    <property type="evidence" value="ECO:0007669"/>
    <property type="project" value="TreeGrafter"/>
</dbReference>
<dbReference type="GO" id="GO:0020037">
    <property type="term" value="F:heme binding"/>
    <property type="evidence" value="ECO:0007669"/>
    <property type="project" value="InterPro"/>
</dbReference>
<keyword evidence="2" id="KW-1133">Transmembrane helix</keyword>
<dbReference type="GO" id="GO:0004129">
    <property type="term" value="F:cytochrome-c oxidase activity"/>
    <property type="evidence" value="ECO:0007669"/>
    <property type="project" value="InterPro"/>
</dbReference>
<feature type="transmembrane region" description="Helical" evidence="2">
    <location>
        <begin position="91"/>
        <end position="113"/>
    </location>
</feature>
<keyword evidence="1" id="KW-0249">Electron transport</keyword>
<feature type="transmembrane region" description="Helical" evidence="2">
    <location>
        <begin position="292"/>
        <end position="313"/>
    </location>
</feature>
<dbReference type="PROSITE" id="PS50855">
    <property type="entry name" value="COX1"/>
    <property type="match status" value="1"/>
</dbReference>
<dbReference type="Proteomes" id="UP000515472">
    <property type="component" value="Chromosome"/>
</dbReference>